<dbReference type="GO" id="GO:0019180">
    <property type="term" value="F:dTDP-4-amino-4,6-dideoxygalactose transaminase activity"/>
    <property type="evidence" value="ECO:0007669"/>
    <property type="project" value="TreeGrafter"/>
</dbReference>
<keyword evidence="3 4" id="KW-0663">Pyridoxal phosphate</keyword>
<reference evidence="5 6" key="1">
    <citation type="journal article" date="2017" name="BMC Genomics">
        <title>Genome sequencing of 39 Akkermansia muciniphila isolates reveals its population structure, genomic and functional diverisity, and global distribution in mammalian gut microbiotas.</title>
        <authorList>
            <person name="Guo X."/>
            <person name="Li S."/>
            <person name="Zhang J."/>
            <person name="Wu F."/>
            <person name="Li X."/>
            <person name="Wu D."/>
            <person name="Zhang M."/>
            <person name="Ou Z."/>
            <person name="Jie Z."/>
            <person name="Yan Q."/>
            <person name="Li P."/>
            <person name="Yi J."/>
            <person name="Peng Y."/>
        </authorList>
    </citation>
    <scope>NUCLEOTIDE SEQUENCE [LARGE SCALE GENOMIC DNA]</scope>
    <source>
        <strain evidence="5 6">GP24</strain>
    </source>
</reference>
<dbReference type="InterPro" id="IPR015424">
    <property type="entry name" value="PyrdxlP-dep_Trfase"/>
</dbReference>
<dbReference type="OrthoDB" id="9810913at2"/>
<evidence type="ECO:0000256" key="1">
    <source>
        <dbReference type="ARBA" id="ARBA00037999"/>
    </source>
</evidence>
<dbReference type="PANTHER" id="PTHR30244:SF34">
    <property type="entry name" value="DTDP-4-AMINO-4,6-DIDEOXYGALACTOSE TRANSAMINASE"/>
    <property type="match status" value="1"/>
</dbReference>
<dbReference type="FunFam" id="3.40.640.10:FF:000037">
    <property type="entry name" value="dTDP-4-amino-4,6-dideoxygalactose transaminase"/>
    <property type="match status" value="1"/>
</dbReference>
<dbReference type="CDD" id="cd00616">
    <property type="entry name" value="AHBA_syn"/>
    <property type="match status" value="1"/>
</dbReference>
<dbReference type="Pfam" id="PF01041">
    <property type="entry name" value="DegT_DnrJ_EryC1"/>
    <property type="match status" value="1"/>
</dbReference>
<name>A0A2N8HGN3_9BACT</name>
<comment type="caution">
    <text evidence="5">The sequence shown here is derived from an EMBL/GenBank/DDBJ whole genome shotgun (WGS) entry which is preliminary data.</text>
</comment>
<dbReference type="AlphaFoldDB" id="A0A2N8HGN3"/>
<organism evidence="5 6">
    <name type="scientific">Akkermansia muciniphila</name>
    <dbReference type="NCBI Taxonomy" id="239935"/>
    <lineage>
        <taxon>Bacteria</taxon>
        <taxon>Pseudomonadati</taxon>
        <taxon>Verrucomicrobiota</taxon>
        <taxon>Verrucomicrobiia</taxon>
        <taxon>Verrucomicrobiales</taxon>
        <taxon>Akkermansiaceae</taxon>
        <taxon>Akkermansia</taxon>
    </lineage>
</organism>
<dbReference type="Gene3D" id="3.40.640.10">
    <property type="entry name" value="Type I PLP-dependent aspartate aminotransferase-like (Major domain)"/>
    <property type="match status" value="1"/>
</dbReference>
<dbReference type="InterPro" id="IPR000653">
    <property type="entry name" value="DegT/StrS_aminotransferase"/>
</dbReference>
<evidence type="ECO:0000256" key="3">
    <source>
        <dbReference type="PIRSR" id="PIRSR000390-2"/>
    </source>
</evidence>
<feature type="active site" description="Proton acceptor" evidence="2">
    <location>
        <position position="182"/>
    </location>
</feature>
<gene>
    <name evidence="5" type="ORF">CXU22_02095</name>
</gene>
<dbReference type="Proteomes" id="UP000236000">
    <property type="component" value="Unassembled WGS sequence"/>
</dbReference>
<evidence type="ECO:0000256" key="4">
    <source>
        <dbReference type="RuleBase" id="RU004508"/>
    </source>
</evidence>
<dbReference type="PIRSF" id="PIRSF000390">
    <property type="entry name" value="PLP_StrS"/>
    <property type="match status" value="1"/>
</dbReference>
<evidence type="ECO:0000313" key="5">
    <source>
        <dbReference type="EMBL" id="PNC19917.1"/>
    </source>
</evidence>
<dbReference type="InterPro" id="IPR015422">
    <property type="entry name" value="PyrdxlP-dep_Trfase_small"/>
</dbReference>
<dbReference type="RefSeq" id="WP_102712253.1">
    <property type="nucleotide sequence ID" value="NZ_PJKA01000003.1"/>
</dbReference>
<dbReference type="GO" id="GO:0030170">
    <property type="term" value="F:pyridoxal phosphate binding"/>
    <property type="evidence" value="ECO:0007669"/>
    <property type="project" value="TreeGrafter"/>
</dbReference>
<dbReference type="InterPro" id="IPR015421">
    <property type="entry name" value="PyrdxlP-dep_Trfase_major"/>
</dbReference>
<dbReference type="EMBL" id="PJKA01000003">
    <property type="protein sequence ID" value="PNC19917.1"/>
    <property type="molecule type" value="Genomic_DNA"/>
</dbReference>
<proteinExistence type="inferred from homology"/>
<comment type="similarity">
    <text evidence="1 4">Belongs to the DegT/DnrJ/EryC1 family.</text>
</comment>
<protein>
    <submittedName>
        <fullName evidence="5">dTDP-4-amino-4,6-dideoxygalactose transaminase</fullName>
    </submittedName>
</protein>
<evidence type="ECO:0000256" key="2">
    <source>
        <dbReference type="PIRSR" id="PIRSR000390-1"/>
    </source>
</evidence>
<dbReference type="NCBIfam" id="TIGR02379">
    <property type="entry name" value="ECA_wecE"/>
    <property type="match status" value="1"/>
</dbReference>
<dbReference type="PANTHER" id="PTHR30244">
    <property type="entry name" value="TRANSAMINASE"/>
    <property type="match status" value="1"/>
</dbReference>
<feature type="modified residue" description="N6-(pyridoxal phosphate)lysine" evidence="3">
    <location>
        <position position="182"/>
    </location>
</feature>
<accession>A0A2N8HGN3</accession>
<dbReference type="GO" id="GO:0000271">
    <property type="term" value="P:polysaccharide biosynthetic process"/>
    <property type="evidence" value="ECO:0007669"/>
    <property type="project" value="TreeGrafter"/>
</dbReference>
<dbReference type="SUPFAM" id="SSF53383">
    <property type="entry name" value="PLP-dependent transferases"/>
    <property type="match status" value="1"/>
</dbReference>
<dbReference type="InterPro" id="IPR012749">
    <property type="entry name" value="WecE-like"/>
</dbReference>
<evidence type="ECO:0000313" key="6">
    <source>
        <dbReference type="Proteomes" id="UP000236000"/>
    </source>
</evidence>
<sequence length="379" mass="42435">MEIPFNQPHKHGPELDYIRDAIQRAHLCGDGYYTKKCHELLVERTGAGKALLVHSGTAALEMAALLIGCQPGDEIIMPSYTFVSTANAFVLRGAVPVFVDIRPDTQNIDETLIEAAITDRTRAICVVHYAGVACDMDAVMDIARRHRLYVIEDAAQGVGSCYKGRRLGSIGHLGCYSFHETKNVISGEGGALLVNDPDLMERAEIIREKGTNRAKFFRGQVDKYTWVDVGSSYLPGEMTAAYLYAQLEHGQEINGERLKWWNMYHRALEPLEKQGVLRRPCVPEHCVHNAHMYYILLNSLEERTSLIGKLAERGIKAVFHYIPLHSSPAGVRFGRCAGPMPHTDRTSETLLRLPLYYDLGEEGCREVLRAGFGLEEFEE</sequence>
<dbReference type="NCBIfam" id="NF008687">
    <property type="entry name" value="PRK11706.1"/>
    <property type="match status" value="1"/>
</dbReference>
<dbReference type="Gene3D" id="3.90.1150.10">
    <property type="entry name" value="Aspartate Aminotransferase, domain 1"/>
    <property type="match status" value="1"/>
</dbReference>